<gene>
    <name evidence="1" type="ORF">E5990_01670</name>
</gene>
<sequence>MGKEIERKYLVVDRTFKNYAVETHHIVQGYLSKTPEATVRVRVIDKSNGYITVKGLTIGAVRGEWEYEIPVDEALELLELSPRNQIIDKIRHIVYLDNFRWEVDEFIHPCKGLVLAEIELTREDEVFTVPPFIGLEVTDNPKYYNSNLANNCEPV</sequence>
<organism evidence="1 2">
    <name type="scientific">Muribaculum caecicola</name>
    <dbReference type="NCBI Taxonomy" id="3038144"/>
    <lineage>
        <taxon>Bacteria</taxon>
        <taxon>Pseudomonadati</taxon>
        <taxon>Bacteroidota</taxon>
        <taxon>Bacteroidia</taxon>
        <taxon>Bacteroidales</taxon>
        <taxon>Muribaculaceae</taxon>
        <taxon>Muribaculum</taxon>
    </lineage>
</organism>
<evidence type="ECO:0000313" key="1">
    <source>
        <dbReference type="EMBL" id="THG54839.1"/>
    </source>
</evidence>
<proteinExistence type="predicted"/>
<comment type="caution">
    <text evidence="1">The sequence shown here is derived from an EMBL/GenBank/DDBJ whole genome shotgun (WGS) entry which is preliminary data.</text>
</comment>
<dbReference type="EMBL" id="SSTG01000009">
    <property type="protein sequence ID" value="THG54839.1"/>
    <property type="molecule type" value="Genomic_DNA"/>
</dbReference>
<name>A0AC61S7P9_9BACT</name>
<accession>A0AC61S7P9</accession>
<reference evidence="1" key="1">
    <citation type="submission" date="2019-04" db="EMBL/GenBank/DDBJ databases">
        <title>Microbes associate with the intestines of laboratory mice.</title>
        <authorList>
            <person name="Navarre W."/>
            <person name="Wong E."/>
            <person name="Huang K.C."/>
            <person name="Tropini C."/>
            <person name="Ng K."/>
            <person name="Yu B."/>
        </authorList>
    </citation>
    <scope>NUCLEOTIDE SEQUENCE</scope>
    <source>
        <strain evidence="1">NM86_A22</strain>
    </source>
</reference>
<evidence type="ECO:0000313" key="2">
    <source>
        <dbReference type="Proteomes" id="UP000305401"/>
    </source>
</evidence>
<protein>
    <submittedName>
        <fullName evidence="1">CYTH domain-containing protein</fullName>
    </submittedName>
</protein>
<keyword evidence="2" id="KW-1185">Reference proteome</keyword>
<dbReference type="Proteomes" id="UP000305401">
    <property type="component" value="Unassembled WGS sequence"/>
</dbReference>